<feature type="transmembrane region" description="Helical" evidence="6">
    <location>
        <begin position="114"/>
        <end position="139"/>
    </location>
</feature>
<dbReference type="SUPFAM" id="SSF52091">
    <property type="entry name" value="SpoIIaa-like"/>
    <property type="match status" value="1"/>
</dbReference>
<name>A0A9D4S3G4_DREPO</name>
<dbReference type="GO" id="GO:0055085">
    <property type="term" value="P:transmembrane transport"/>
    <property type="evidence" value="ECO:0007669"/>
    <property type="project" value="InterPro"/>
</dbReference>
<feature type="compositionally biased region" description="Polar residues" evidence="5">
    <location>
        <begin position="9"/>
        <end position="19"/>
    </location>
</feature>
<dbReference type="CDD" id="cd07042">
    <property type="entry name" value="STAS_SulP_like_sulfate_transporter"/>
    <property type="match status" value="1"/>
</dbReference>
<comment type="subcellular location">
    <subcellularLocation>
        <location evidence="1">Membrane</location>
        <topology evidence="1">Multi-pass membrane protein</topology>
    </subcellularLocation>
</comment>
<feature type="transmembrane region" description="Helical" evidence="6">
    <location>
        <begin position="482"/>
        <end position="499"/>
    </location>
</feature>
<gene>
    <name evidence="8" type="ORF">DPMN_014451</name>
</gene>
<feature type="transmembrane region" description="Helical" evidence="6">
    <location>
        <begin position="455"/>
        <end position="476"/>
    </location>
</feature>
<feature type="transmembrane region" description="Helical" evidence="6">
    <location>
        <begin position="222"/>
        <end position="243"/>
    </location>
</feature>
<feature type="transmembrane region" description="Helical" evidence="6">
    <location>
        <begin position="382"/>
        <end position="402"/>
    </location>
</feature>
<keyword evidence="4 6" id="KW-0472">Membrane</keyword>
<feature type="domain" description="STAS" evidence="7">
    <location>
        <begin position="569"/>
        <end position="837"/>
    </location>
</feature>
<reference evidence="8" key="2">
    <citation type="submission" date="2020-11" db="EMBL/GenBank/DDBJ databases">
        <authorList>
            <person name="McCartney M.A."/>
            <person name="Auch B."/>
            <person name="Kono T."/>
            <person name="Mallez S."/>
            <person name="Becker A."/>
            <person name="Gohl D.M."/>
            <person name="Silverstein K.A.T."/>
            <person name="Koren S."/>
            <person name="Bechman K.B."/>
            <person name="Herman A."/>
            <person name="Abrahante J.E."/>
            <person name="Garbe J."/>
        </authorList>
    </citation>
    <scope>NUCLEOTIDE SEQUENCE</scope>
    <source>
        <strain evidence="8">Duluth1</strain>
        <tissue evidence="8">Whole animal</tissue>
    </source>
</reference>
<dbReference type="AlphaFoldDB" id="A0A9D4S3G4"/>
<dbReference type="Pfam" id="PF01740">
    <property type="entry name" value="STAS"/>
    <property type="match status" value="1"/>
</dbReference>
<accession>A0A9D4S3G4</accession>
<feature type="region of interest" description="Disordered" evidence="5">
    <location>
        <begin position="1"/>
        <end position="37"/>
    </location>
</feature>
<dbReference type="NCBIfam" id="TIGR00815">
    <property type="entry name" value="sulP"/>
    <property type="match status" value="1"/>
</dbReference>
<evidence type="ECO:0000256" key="3">
    <source>
        <dbReference type="ARBA" id="ARBA00022989"/>
    </source>
</evidence>
<dbReference type="GO" id="GO:0016020">
    <property type="term" value="C:membrane"/>
    <property type="evidence" value="ECO:0007669"/>
    <property type="project" value="UniProtKB-SubCell"/>
</dbReference>
<feature type="compositionally biased region" description="Polar residues" evidence="5">
    <location>
        <begin position="685"/>
        <end position="698"/>
    </location>
</feature>
<dbReference type="InterPro" id="IPR011547">
    <property type="entry name" value="SLC26A/SulP_dom"/>
</dbReference>
<dbReference type="Pfam" id="PF00916">
    <property type="entry name" value="Sulfate_transp"/>
    <property type="match status" value="1"/>
</dbReference>
<feature type="transmembrane region" description="Helical" evidence="6">
    <location>
        <begin position="290"/>
        <end position="318"/>
    </location>
</feature>
<evidence type="ECO:0000313" key="9">
    <source>
        <dbReference type="Proteomes" id="UP000828390"/>
    </source>
</evidence>
<dbReference type="InterPro" id="IPR036513">
    <property type="entry name" value="STAS_dom_sf"/>
</dbReference>
<keyword evidence="9" id="KW-1185">Reference proteome</keyword>
<reference evidence="8" key="1">
    <citation type="journal article" date="2019" name="bioRxiv">
        <title>The Genome of the Zebra Mussel, Dreissena polymorpha: A Resource for Invasive Species Research.</title>
        <authorList>
            <person name="McCartney M.A."/>
            <person name="Auch B."/>
            <person name="Kono T."/>
            <person name="Mallez S."/>
            <person name="Zhang Y."/>
            <person name="Obille A."/>
            <person name="Becker A."/>
            <person name="Abrahante J.E."/>
            <person name="Garbe J."/>
            <person name="Badalamenti J.P."/>
            <person name="Herman A."/>
            <person name="Mangelson H."/>
            <person name="Liachko I."/>
            <person name="Sullivan S."/>
            <person name="Sone E.D."/>
            <person name="Koren S."/>
            <person name="Silverstein K.A.T."/>
            <person name="Beckman K.B."/>
            <person name="Gohl D.M."/>
        </authorList>
    </citation>
    <scope>NUCLEOTIDE SEQUENCE</scope>
    <source>
        <strain evidence="8">Duluth1</strain>
        <tissue evidence="8">Whole animal</tissue>
    </source>
</reference>
<proteinExistence type="predicted"/>
<feature type="transmembrane region" description="Helical" evidence="6">
    <location>
        <begin position="151"/>
        <end position="182"/>
    </location>
</feature>
<sequence length="868" mass="96349">MDVEHIDGNTISSTKQETMPSAKRSVSADNSTTSKRERRYSTAMFENVINIKRAPFTQSAFDELHLMSNDDDRKSIADRLKSRCNCSKQKIFKFLAGYLPLIRVIRYYNFKDYFVTDVLAGITIGILHIPQALAFGLLTSVKVENGLYTSVWPVILYVIFGTSAHVSMGTSAVICIVCAAVVDRHADAFKLANSHLMSNVSGNATVHWEDIPEFMDYKEDTAMGITFFTGLILIVMGLLRLGFITAYLSASFYSAFTSAAGIHIAVSQLAPIFGLNIPKYAGVFKIVKTVVAIIMAIPETIAGAFIIAFVSSVAILFVKDYLNDKVKHKIPIPIPVELIVVIVSTLVSYFAELNARFRVPIVKSIPNTIPAPALPSFHGADAYFVDCFVLAILIFANTIAMAKICAKRHNYEIDDSQELIAYGMCNFASSFLKCFPSAVAPPRSMVASQMDTKTTICGVFSTILLILLILVMSTLFEPLPKSALAAIIIVSLKGLFIQLKDCVRFWKINKIDFVIWFSTLVSTVFLDIDFGLGVGVVVSLITVVFQAQFARGYRVGKTVRDTALVEHKRYADSVEISGVRVFRFHSNLFFASAEIFRSALYSATVNPRKLLKFIKKQERKREKEEKKQKLSDTCSQKSEGQICIDIPGITVNEMKDASDEFKVVDAVEIATISNDKPLVNKKDSVTSNGSGSRTSLSGVDNPAFVNKENSYGTTLELPFEYNLHKRNMSIVTIATIGSLIDESVDPEDGEEVVTDEKIRRMRRVHHIVLDFSTVNYMDVSGANVITHIYKEYSHVNIKVFLSNISYDVRQIMANADVFDTVPKENIFIDILDAVAVAKLEMILPFPEEGLEDFTIEEAAEDNNVTHIG</sequence>
<dbReference type="InterPro" id="IPR001902">
    <property type="entry name" value="SLC26A/SulP_fam"/>
</dbReference>
<evidence type="ECO:0000256" key="6">
    <source>
        <dbReference type="SAM" id="Phobius"/>
    </source>
</evidence>
<dbReference type="PROSITE" id="PS50801">
    <property type="entry name" value="STAS"/>
    <property type="match status" value="1"/>
</dbReference>
<feature type="region of interest" description="Disordered" evidence="5">
    <location>
        <begin position="680"/>
        <end position="699"/>
    </location>
</feature>
<dbReference type="EMBL" id="JAIWYP010000001">
    <property type="protein sequence ID" value="KAH3890371.1"/>
    <property type="molecule type" value="Genomic_DNA"/>
</dbReference>
<dbReference type="Proteomes" id="UP000828390">
    <property type="component" value="Unassembled WGS sequence"/>
</dbReference>
<dbReference type="PANTHER" id="PTHR11814">
    <property type="entry name" value="SULFATE TRANSPORTER"/>
    <property type="match status" value="1"/>
</dbReference>
<evidence type="ECO:0000256" key="5">
    <source>
        <dbReference type="SAM" id="MobiDB-lite"/>
    </source>
</evidence>
<dbReference type="Gene3D" id="3.30.750.24">
    <property type="entry name" value="STAS domain"/>
    <property type="match status" value="1"/>
</dbReference>
<protein>
    <recommendedName>
        <fullName evidence="7">STAS domain-containing protein</fullName>
    </recommendedName>
</protein>
<comment type="caution">
    <text evidence="8">The sequence shown here is derived from an EMBL/GenBank/DDBJ whole genome shotgun (WGS) entry which is preliminary data.</text>
</comment>
<evidence type="ECO:0000313" key="8">
    <source>
        <dbReference type="EMBL" id="KAH3890371.1"/>
    </source>
</evidence>
<evidence type="ECO:0000256" key="2">
    <source>
        <dbReference type="ARBA" id="ARBA00022692"/>
    </source>
</evidence>
<evidence type="ECO:0000256" key="4">
    <source>
        <dbReference type="ARBA" id="ARBA00023136"/>
    </source>
</evidence>
<organism evidence="8 9">
    <name type="scientific">Dreissena polymorpha</name>
    <name type="common">Zebra mussel</name>
    <name type="synonym">Mytilus polymorpha</name>
    <dbReference type="NCBI Taxonomy" id="45954"/>
    <lineage>
        <taxon>Eukaryota</taxon>
        <taxon>Metazoa</taxon>
        <taxon>Spiralia</taxon>
        <taxon>Lophotrochozoa</taxon>
        <taxon>Mollusca</taxon>
        <taxon>Bivalvia</taxon>
        <taxon>Autobranchia</taxon>
        <taxon>Heteroconchia</taxon>
        <taxon>Euheterodonta</taxon>
        <taxon>Imparidentia</taxon>
        <taxon>Neoheterodontei</taxon>
        <taxon>Myida</taxon>
        <taxon>Dreissenoidea</taxon>
        <taxon>Dreissenidae</taxon>
        <taxon>Dreissena</taxon>
    </lineage>
</organism>
<dbReference type="InterPro" id="IPR002645">
    <property type="entry name" value="STAS_dom"/>
</dbReference>
<evidence type="ECO:0000256" key="1">
    <source>
        <dbReference type="ARBA" id="ARBA00004141"/>
    </source>
</evidence>
<keyword evidence="2 6" id="KW-0812">Transmembrane</keyword>
<keyword evidence="3 6" id="KW-1133">Transmembrane helix</keyword>
<evidence type="ECO:0000259" key="7">
    <source>
        <dbReference type="PROSITE" id="PS50801"/>
    </source>
</evidence>